<organism evidence="2 3">
    <name type="scientific">Aspergillus carbonarius (strain ITEM 5010)</name>
    <dbReference type="NCBI Taxonomy" id="602072"/>
    <lineage>
        <taxon>Eukaryota</taxon>
        <taxon>Fungi</taxon>
        <taxon>Dikarya</taxon>
        <taxon>Ascomycota</taxon>
        <taxon>Pezizomycotina</taxon>
        <taxon>Eurotiomycetes</taxon>
        <taxon>Eurotiomycetidae</taxon>
        <taxon>Eurotiales</taxon>
        <taxon>Aspergillaceae</taxon>
        <taxon>Aspergillus</taxon>
        <taxon>Aspergillus subgen. Circumdati</taxon>
    </lineage>
</organism>
<keyword evidence="3" id="KW-1185">Reference proteome</keyword>
<feature type="compositionally biased region" description="Polar residues" evidence="1">
    <location>
        <begin position="57"/>
        <end position="68"/>
    </location>
</feature>
<dbReference type="PANTHER" id="PTHR37014">
    <property type="entry name" value="EXPRESSION LETHALITY PROTEIN HEL10, PUTATIVE (AFU_ORTHOLOGUE AFUA_1G06580)-RELATED"/>
    <property type="match status" value="1"/>
</dbReference>
<reference evidence="3" key="1">
    <citation type="journal article" date="2017" name="Genome Biol.">
        <title>Comparative genomics reveals high biological diversity and specific adaptations in the industrially and medically important fungal genus Aspergillus.</title>
        <authorList>
            <person name="de Vries R.P."/>
            <person name="Riley R."/>
            <person name="Wiebenga A."/>
            <person name="Aguilar-Osorio G."/>
            <person name="Amillis S."/>
            <person name="Uchima C.A."/>
            <person name="Anderluh G."/>
            <person name="Asadollahi M."/>
            <person name="Askin M."/>
            <person name="Barry K."/>
            <person name="Battaglia E."/>
            <person name="Bayram O."/>
            <person name="Benocci T."/>
            <person name="Braus-Stromeyer S.A."/>
            <person name="Caldana C."/>
            <person name="Canovas D."/>
            <person name="Cerqueira G.C."/>
            <person name="Chen F."/>
            <person name="Chen W."/>
            <person name="Choi C."/>
            <person name="Clum A."/>
            <person name="Dos Santos R.A."/>
            <person name="Damasio A.R."/>
            <person name="Diallinas G."/>
            <person name="Emri T."/>
            <person name="Fekete E."/>
            <person name="Flipphi M."/>
            <person name="Freyberg S."/>
            <person name="Gallo A."/>
            <person name="Gournas C."/>
            <person name="Habgood R."/>
            <person name="Hainaut M."/>
            <person name="Harispe M.L."/>
            <person name="Henrissat B."/>
            <person name="Hilden K.S."/>
            <person name="Hope R."/>
            <person name="Hossain A."/>
            <person name="Karabika E."/>
            <person name="Karaffa L."/>
            <person name="Karanyi Z."/>
            <person name="Krasevec N."/>
            <person name="Kuo A."/>
            <person name="Kusch H."/>
            <person name="LaButti K."/>
            <person name="Lagendijk E.L."/>
            <person name="Lapidus A."/>
            <person name="Levasseur A."/>
            <person name="Lindquist E."/>
            <person name="Lipzen A."/>
            <person name="Logrieco A.F."/>
            <person name="MacCabe A."/>
            <person name="Maekelae M.R."/>
            <person name="Malavazi I."/>
            <person name="Melin P."/>
            <person name="Meyer V."/>
            <person name="Mielnichuk N."/>
            <person name="Miskei M."/>
            <person name="Molnar A.P."/>
            <person name="Mule G."/>
            <person name="Ngan C.Y."/>
            <person name="Orejas M."/>
            <person name="Orosz E."/>
            <person name="Ouedraogo J.P."/>
            <person name="Overkamp K.M."/>
            <person name="Park H.-S."/>
            <person name="Perrone G."/>
            <person name="Piumi F."/>
            <person name="Punt P.J."/>
            <person name="Ram A.F."/>
            <person name="Ramon A."/>
            <person name="Rauscher S."/>
            <person name="Record E."/>
            <person name="Riano-Pachon D.M."/>
            <person name="Robert V."/>
            <person name="Roehrig J."/>
            <person name="Ruller R."/>
            <person name="Salamov A."/>
            <person name="Salih N.S."/>
            <person name="Samson R.A."/>
            <person name="Sandor E."/>
            <person name="Sanguinetti M."/>
            <person name="Schuetze T."/>
            <person name="Sepcic K."/>
            <person name="Shelest E."/>
            <person name="Sherlock G."/>
            <person name="Sophianopoulou V."/>
            <person name="Squina F.M."/>
            <person name="Sun H."/>
            <person name="Susca A."/>
            <person name="Todd R.B."/>
            <person name="Tsang A."/>
            <person name="Unkles S.E."/>
            <person name="van de Wiele N."/>
            <person name="van Rossen-Uffink D."/>
            <person name="Oliveira J.V."/>
            <person name="Vesth T.C."/>
            <person name="Visser J."/>
            <person name="Yu J.-H."/>
            <person name="Zhou M."/>
            <person name="Andersen M.R."/>
            <person name="Archer D.B."/>
            <person name="Baker S.E."/>
            <person name="Benoit I."/>
            <person name="Brakhage A.A."/>
            <person name="Braus G.H."/>
            <person name="Fischer R."/>
            <person name="Frisvad J.C."/>
            <person name="Goldman G.H."/>
            <person name="Houbraken J."/>
            <person name="Oakley B."/>
            <person name="Pocsi I."/>
            <person name="Scazzocchio C."/>
            <person name="Seiboth B."/>
            <person name="vanKuyk P.A."/>
            <person name="Wortman J."/>
            <person name="Dyer P.S."/>
            <person name="Grigoriev I.V."/>
        </authorList>
    </citation>
    <scope>NUCLEOTIDE SEQUENCE [LARGE SCALE GENOMIC DNA]</scope>
    <source>
        <strain evidence="3">ITEM 5010</strain>
    </source>
</reference>
<feature type="compositionally biased region" description="Low complexity" evidence="1">
    <location>
        <begin position="38"/>
        <end position="53"/>
    </location>
</feature>
<dbReference type="EMBL" id="KV907501">
    <property type="protein sequence ID" value="OOF94854.1"/>
    <property type="molecule type" value="Genomic_DNA"/>
</dbReference>
<evidence type="ECO:0000256" key="1">
    <source>
        <dbReference type="SAM" id="MobiDB-lite"/>
    </source>
</evidence>
<dbReference type="PANTHER" id="PTHR37014:SF10">
    <property type="entry name" value="RICH PROTEIN MS8, PUTATIVE (AFU_ORTHOLOGUE AFUA_7G05650)-RELATED"/>
    <property type="match status" value="1"/>
</dbReference>
<sequence>MSGSYDNYHYNEQYSYPQSGYYSQQTGGGNYANPPEDYTPQQYQPIQPPQYAYNLAAPSSNQYPSQSLGDPPVYPQQSYASPYDVKQPVGEYRDDKPMPMNYDHNSSPPQSQYQQGESASYYNTPPEPPVTTPPEGEKGLVSTVAGAAGGGILGHKLGGGVLSAAGGALAGVAGMKIASKFFQFVKLKLEFEFEFEFEFQLL</sequence>
<dbReference type="OrthoDB" id="4510790at2759"/>
<feature type="compositionally biased region" description="Polar residues" evidence="1">
    <location>
        <begin position="103"/>
        <end position="123"/>
    </location>
</feature>
<gene>
    <name evidence="2" type="ORF">ASPCADRAFT_406701</name>
</gene>
<dbReference type="OMA" id="PYIHRAN"/>
<evidence type="ECO:0000313" key="3">
    <source>
        <dbReference type="Proteomes" id="UP000188318"/>
    </source>
</evidence>
<dbReference type="AlphaFoldDB" id="A0A1R3RK38"/>
<evidence type="ECO:0000313" key="2">
    <source>
        <dbReference type="EMBL" id="OOF94854.1"/>
    </source>
</evidence>
<dbReference type="VEuPathDB" id="FungiDB:ASPCADRAFT_406701"/>
<proteinExistence type="predicted"/>
<dbReference type="Proteomes" id="UP000188318">
    <property type="component" value="Unassembled WGS sequence"/>
</dbReference>
<protein>
    <recommendedName>
        <fullName evidence="4">Glycine zipper 2TM domain-containing protein</fullName>
    </recommendedName>
</protein>
<name>A0A1R3RK38_ASPC5</name>
<feature type="region of interest" description="Disordered" evidence="1">
    <location>
        <begin position="1"/>
        <end position="138"/>
    </location>
</feature>
<accession>A0A1R3RK38</accession>
<feature type="compositionally biased region" description="Low complexity" evidence="1">
    <location>
        <begin position="13"/>
        <end position="25"/>
    </location>
</feature>
<dbReference type="STRING" id="602072.A0A1R3RK38"/>
<evidence type="ECO:0008006" key="4">
    <source>
        <dbReference type="Google" id="ProtNLM"/>
    </source>
</evidence>